<dbReference type="InterPro" id="IPR006175">
    <property type="entry name" value="YjgF/YER057c/UK114"/>
</dbReference>
<dbReference type="GO" id="GO:0019239">
    <property type="term" value="F:deaminase activity"/>
    <property type="evidence" value="ECO:0007669"/>
    <property type="project" value="TreeGrafter"/>
</dbReference>
<dbReference type="InterPro" id="IPR035959">
    <property type="entry name" value="RutC-like_sf"/>
</dbReference>
<name>A0AAX3FRB3_9PSED</name>
<sequence>MVIRKNYPTLPAPAGPYSVSVRHNGTLYLSGMTAFDTPAQGKDIAKQAEAIFEQVKRVTQAEGITMRDLIKVTIFVTSMDEVGALREVLSKHYDGAYPASSLVRVAGLFSPEVNIEIEAVFAIPG</sequence>
<dbReference type="CDD" id="cd00448">
    <property type="entry name" value="YjgF_YER057c_UK114_family"/>
    <property type="match status" value="1"/>
</dbReference>
<accession>A0AAX3FRB3</accession>
<dbReference type="Proteomes" id="UP000277437">
    <property type="component" value="Chromosome"/>
</dbReference>
<dbReference type="EMBL" id="LR134334">
    <property type="protein sequence ID" value="VEF72644.1"/>
    <property type="molecule type" value="Genomic_DNA"/>
</dbReference>
<evidence type="ECO:0000313" key="3">
    <source>
        <dbReference type="Proteomes" id="UP000277437"/>
    </source>
</evidence>
<keyword evidence="2" id="KW-0378">Hydrolase</keyword>
<dbReference type="PANTHER" id="PTHR11803">
    <property type="entry name" value="2-IMINOBUTANOATE/2-IMINOPROPANOATE DEAMINASE RIDA"/>
    <property type="match status" value="1"/>
</dbReference>
<comment type="similarity">
    <text evidence="1">Belongs to the RutC family.</text>
</comment>
<proteinExistence type="inferred from homology"/>
<dbReference type="AlphaFoldDB" id="A0AAX3FRB3"/>
<evidence type="ECO:0000256" key="1">
    <source>
        <dbReference type="ARBA" id="ARBA00010552"/>
    </source>
</evidence>
<protein>
    <submittedName>
        <fullName evidence="2">Endoribonuclease</fullName>
        <ecNumber evidence="2">3.5.4.-</ecNumber>
    </submittedName>
</protein>
<evidence type="ECO:0000313" key="2">
    <source>
        <dbReference type="EMBL" id="VEF72644.1"/>
    </source>
</evidence>
<dbReference type="Gene3D" id="3.30.1330.40">
    <property type="entry name" value="RutC-like"/>
    <property type="match status" value="1"/>
</dbReference>
<dbReference type="EC" id="3.5.4.-" evidence="2"/>
<gene>
    <name evidence="2" type="primary">ridA</name>
    <name evidence="2" type="ORF">NCTC7357_00880</name>
</gene>
<reference evidence="2 3" key="1">
    <citation type="submission" date="2018-12" db="EMBL/GenBank/DDBJ databases">
        <authorList>
            <consortium name="Pathogen Informatics"/>
        </authorList>
    </citation>
    <scope>NUCLEOTIDE SEQUENCE [LARGE SCALE GENOMIC DNA]</scope>
    <source>
        <strain evidence="2 3">NCTC7357</strain>
    </source>
</reference>
<dbReference type="Pfam" id="PF01042">
    <property type="entry name" value="Ribonuc_L-PSP"/>
    <property type="match status" value="1"/>
</dbReference>
<dbReference type="GO" id="GO:0005829">
    <property type="term" value="C:cytosol"/>
    <property type="evidence" value="ECO:0007669"/>
    <property type="project" value="TreeGrafter"/>
</dbReference>
<dbReference type="PANTHER" id="PTHR11803:SF58">
    <property type="entry name" value="PROTEIN HMF1-RELATED"/>
    <property type="match status" value="1"/>
</dbReference>
<dbReference type="SUPFAM" id="SSF55298">
    <property type="entry name" value="YjgF-like"/>
    <property type="match status" value="1"/>
</dbReference>
<organism evidence="2 3">
    <name type="scientific">Pseudomonas chlororaphis</name>
    <dbReference type="NCBI Taxonomy" id="587753"/>
    <lineage>
        <taxon>Bacteria</taxon>
        <taxon>Pseudomonadati</taxon>
        <taxon>Pseudomonadota</taxon>
        <taxon>Gammaproteobacteria</taxon>
        <taxon>Pseudomonadales</taxon>
        <taxon>Pseudomonadaceae</taxon>
        <taxon>Pseudomonas</taxon>
    </lineage>
</organism>